<gene>
    <name evidence="2" type="ORF">AB5J53_16265</name>
</gene>
<name>A0AB39RDD1_9ACTN</name>
<sequence length="185" mass="20061">MVKVWRLGVSLIAAGAAIVGVATSAQAYSGFTAEKYNQIQFGMTKDQVWAIGGGAQACETGGLVGDNAILCWAESGDYVPYGGFSFNADGKLYNKRSELLFKAKTPSIRLAQYNRTTLGMTEAQVWSVVPKDSCVAQQETYPNWPATNGHAVEYYCPSATGRFPPSAYLTFTDGTLTYRHQRSLT</sequence>
<dbReference type="EMBL" id="CP163443">
    <property type="protein sequence ID" value="XDQ53109.1"/>
    <property type="molecule type" value="Genomic_DNA"/>
</dbReference>
<dbReference type="AlphaFoldDB" id="A0AB39RDD1"/>
<feature type="chain" id="PRO_5044190156" evidence="1">
    <location>
        <begin position="28"/>
        <end position="185"/>
    </location>
</feature>
<dbReference type="Gene3D" id="3.10.450.730">
    <property type="entry name" value="BLIP domain"/>
    <property type="match status" value="1"/>
</dbReference>
<dbReference type="Pfam" id="PF07467">
    <property type="entry name" value="BLIP"/>
    <property type="match status" value="1"/>
</dbReference>
<evidence type="ECO:0000256" key="1">
    <source>
        <dbReference type="SAM" id="SignalP"/>
    </source>
</evidence>
<feature type="signal peptide" evidence="1">
    <location>
        <begin position="1"/>
        <end position="27"/>
    </location>
</feature>
<protein>
    <submittedName>
        <fullName evidence="2">BLIP family protein</fullName>
    </submittedName>
</protein>
<dbReference type="InterPro" id="IPR009099">
    <property type="entry name" value="Beta-lactamas_inhib"/>
</dbReference>
<dbReference type="InterPro" id="IPR024221">
    <property type="entry name" value="BLIP_dom_sf"/>
</dbReference>
<dbReference type="SUPFAM" id="SSF55648">
    <property type="entry name" value="beta-lactamase-inhibitor protein, BLIP"/>
    <property type="match status" value="1"/>
</dbReference>
<dbReference type="RefSeq" id="WP_369246371.1">
    <property type="nucleotide sequence ID" value="NZ_CP163443.1"/>
</dbReference>
<organism evidence="2">
    <name type="scientific">Streptomyces sp. R41</name>
    <dbReference type="NCBI Taxonomy" id="3238632"/>
    <lineage>
        <taxon>Bacteria</taxon>
        <taxon>Bacillati</taxon>
        <taxon>Actinomycetota</taxon>
        <taxon>Actinomycetes</taxon>
        <taxon>Kitasatosporales</taxon>
        <taxon>Streptomycetaceae</taxon>
        <taxon>Streptomyces</taxon>
    </lineage>
</organism>
<accession>A0AB39RDD1</accession>
<evidence type="ECO:0000313" key="2">
    <source>
        <dbReference type="EMBL" id="XDQ53109.1"/>
    </source>
</evidence>
<proteinExistence type="predicted"/>
<keyword evidence="1" id="KW-0732">Signal</keyword>
<reference evidence="2" key="1">
    <citation type="submission" date="2024-07" db="EMBL/GenBank/DDBJ databases">
        <authorList>
            <person name="Yu S.T."/>
        </authorList>
    </citation>
    <scope>NUCLEOTIDE SEQUENCE</scope>
    <source>
        <strain evidence="2">R41</strain>
    </source>
</reference>